<evidence type="ECO:0000313" key="1">
    <source>
        <dbReference type="EMBL" id="GLK67563.1"/>
    </source>
</evidence>
<dbReference type="EMBL" id="BSFI01000006">
    <property type="protein sequence ID" value="GLK67563.1"/>
    <property type="molecule type" value="Genomic_DNA"/>
</dbReference>
<comment type="caution">
    <text evidence="1">The sequence shown here is derived from an EMBL/GenBank/DDBJ whole genome shotgun (WGS) entry which is preliminary data.</text>
</comment>
<protein>
    <recommendedName>
        <fullName evidence="3">Serine protease</fullName>
    </recommendedName>
</protein>
<name>A0A9W6J0N5_9HYPH</name>
<reference evidence="1" key="1">
    <citation type="journal article" date="2014" name="Int. J. Syst. Evol. Microbiol.">
        <title>Complete genome sequence of Corynebacterium casei LMG S-19264T (=DSM 44701T), isolated from a smear-ripened cheese.</title>
        <authorList>
            <consortium name="US DOE Joint Genome Institute (JGI-PGF)"/>
            <person name="Walter F."/>
            <person name="Albersmeier A."/>
            <person name="Kalinowski J."/>
            <person name="Ruckert C."/>
        </authorList>
    </citation>
    <scope>NUCLEOTIDE SEQUENCE</scope>
    <source>
        <strain evidence="1">VKM B-2347</strain>
    </source>
</reference>
<dbReference type="Pfam" id="PF13365">
    <property type="entry name" value="Trypsin_2"/>
    <property type="match status" value="1"/>
</dbReference>
<keyword evidence="2" id="KW-1185">Reference proteome</keyword>
<dbReference type="Proteomes" id="UP001143372">
    <property type="component" value="Unassembled WGS sequence"/>
</dbReference>
<sequence>MFFNQEPGGQGTCFLWRRQQRTFLVTALHNLTGQDIDSGATLDKERGLRPNHLIIGHTNFSGIIDETDIELYYDGMPVWFTHQSNNKIDIAAIEVKNYIFSHLQSINEIAQRDIILDIGADVFTIGYPFFTRTIAPIWKRGTIAAEIATQKHTEGFDIIDTATLPGMSGSPVVFRGINYRTRDSQIMTTQPVTKLMGVYSGRLFSEDKSKTDTQLARVWPERFINQIIHAERKDQTTVMP</sequence>
<proteinExistence type="predicted"/>
<accession>A0A9W6J0N5</accession>
<dbReference type="InterPro" id="IPR043504">
    <property type="entry name" value="Peptidase_S1_PA_chymotrypsin"/>
</dbReference>
<reference evidence="1" key="2">
    <citation type="submission" date="2023-01" db="EMBL/GenBank/DDBJ databases">
        <authorList>
            <person name="Sun Q."/>
            <person name="Evtushenko L."/>
        </authorList>
    </citation>
    <scope>NUCLEOTIDE SEQUENCE</scope>
    <source>
        <strain evidence="1">VKM B-2347</strain>
    </source>
</reference>
<dbReference type="InterPro" id="IPR009003">
    <property type="entry name" value="Peptidase_S1_PA"/>
</dbReference>
<dbReference type="Gene3D" id="2.40.10.10">
    <property type="entry name" value="Trypsin-like serine proteases"/>
    <property type="match status" value="1"/>
</dbReference>
<gene>
    <name evidence="1" type="ORF">GCM10008179_12010</name>
</gene>
<evidence type="ECO:0000313" key="2">
    <source>
        <dbReference type="Proteomes" id="UP001143372"/>
    </source>
</evidence>
<dbReference type="AlphaFoldDB" id="A0A9W6J0N5"/>
<organism evidence="1 2">
    <name type="scientific">Hansschlegelia plantiphila</name>
    <dbReference type="NCBI Taxonomy" id="374655"/>
    <lineage>
        <taxon>Bacteria</taxon>
        <taxon>Pseudomonadati</taxon>
        <taxon>Pseudomonadota</taxon>
        <taxon>Alphaproteobacteria</taxon>
        <taxon>Hyphomicrobiales</taxon>
        <taxon>Methylopilaceae</taxon>
        <taxon>Hansschlegelia</taxon>
    </lineage>
</organism>
<evidence type="ECO:0008006" key="3">
    <source>
        <dbReference type="Google" id="ProtNLM"/>
    </source>
</evidence>
<dbReference type="SUPFAM" id="SSF50494">
    <property type="entry name" value="Trypsin-like serine proteases"/>
    <property type="match status" value="1"/>
</dbReference>